<proteinExistence type="inferred from homology"/>
<evidence type="ECO:0000313" key="10">
    <source>
        <dbReference type="Proteomes" id="UP001597557"/>
    </source>
</evidence>
<dbReference type="InterPro" id="IPR051788">
    <property type="entry name" value="MFS_Transporter"/>
</dbReference>
<feature type="transmembrane region" description="Helical" evidence="7">
    <location>
        <begin position="199"/>
        <end position="219"/>
    </location>
</feature>
<protein>
    <submittedName>
        <fullName evidence="9">MFS transporter</fullName>
    </submittedName>
</protein>
<dbReference type="InterPro" id="IPR011701">
    <property type="entry name" value="MFS"/>
</dbReference>
<feature type="domain" description="Major facilitator superfamily (MFS) profile" evidence="8">
    <location>
        <begin position="8"/>
        <end position="393"/>
    </location>
</feature>
<evidence type="ECO:0000256" key="1">
    <source>
        <dbReference type="ARBA" id="ARBA00004127"/>
    </source>
</evidence>
<feature type="transmembrane region" description="Helical" evidence="7">
    <location>
        <begin position="135"/>
        <end position="154"/>
    </location>
</feature>
<dbReference type="Pfam" id="PF07690">
    <property type="entry name" value="MFS_1"/>
    <property type="match status" value="1"/>
</dbReference>
<accession>A0ABW5Y7F6</accession>
<keyword evidence="4 7" id="KW-0812">Transmembrane</keyword>
<feature type="transmembrane region" description="Helical" evidence="7">
    <location>
        <begin position="268"/>
        <end position="285"/>
    </location>
</feature>
<feature type="transmembrane region" description="Helical" evidence="7">
    <location>
        <begin position="74"/>
        <end position="92"/>
    </location>
</feature>
<organism evidence="9 10">
    <name type="scientific">Mucilaginibacter ximonensis</name>
    <dbReference type="NCBI Taxonomy" id="538021"/>
    <lineage>
        <taxon>Bacteria</taxon>
        <taxon>Pseudomonadati</taxon>
        <taxon>Bacteroidota</taxon>
        <taxon>Sphingobacteriia</taxon>
        <taxon>Sphingobacteriales</taxon>
        <taxon>Sphingobacteriaceae</taxon>
        <taxon>Mucilaginibacter</taxon>
    </lineage>
</organism>
<dbReference type="PANTHER" id="PTHR23514">
    <property type="entry name" value="BYPASS OF STOP CODON PROTEIN 6"/>
    <property type="match status" value="1"/>
</dbReference>
<evidence type="ECO:0000256" key="5">
    <source>
        <dbReference type="ARBA" id="ARBA00022989"/>
    </source>
</evidence>
<keyword evidence="10" id="KW-1185">Reference proteome</keyword>
<comment type="subcellular location">
    <subcellularLocation>
        <location evidence="1">Endomembrane system</location>
        <topology evidence="1">Multi-pass membrane protein</topology>
    </subcellularLocation>
</comment>
<dbReference type="Gene3D" id="1.20.1250.20">
    <property type="entry name" value="MFS general substrate transporter like domains"/>
    <property type="match status" value="2"/>
</dbReference>
<gene>
    <name evidence="9" type="ORF">ACFS5N_01895</name>
</gene>
<sequence>MQINREQLFRASCLSLLVTSLSFGIRAGILNKLGVDFQLDKAQLGSITATAFWGFPLAVVIGGFIVDIIGMKRLLVLAFVFHLAGILLTIFAQGFWTLYISTLLIGLANGTVEAACNPLVTSLYTDNKTTKLNHFHLWFPGGIVIGTLIVFFFTKLGINWQVQVAMMLIPTLIYGFLFSRLDFPVTERVASGVSTGDMYKAIANPLFIFMFICMFGTAITELFTGQWIDVLLKNVTDNALLILTLDTGIMVIGRGFAKPVLKKISPQALLLISAILGALGIYLLGTVTGVAIYGAAIIFGMGVCFFWPTMLGFVNTNMPETGALGLNLMGGAGMFAVSVYTMFMGSYYDQIVKSSNGNETLAGQQILHTTLMIPCALVVAFIGLNIYMKGRAKKSAAAVQV</sequence>
<keyword evidence="5 7" id="KW-1133">Transmembrane helix</keyword>
<evidence type="ECO:0000256" key="7">
    <source>
        <dbReference type="SAM" id="Phobius"/>
    </source>
</evidence>
<keyword evidence="3" id="KW-0813">Transport</keyword>
<feature type="transmembrane region" description="Helical" evidence="7">
    <location>
        <begin position="291"/>
        <end position="314"/>
    </location>
</feature>
<feature type="transmembrane region" description="Helical" evidence="7">
    <location>
        <begin position="326"/>
        <end position="346"/>
    </location>
</feature>
<dbReference type="SUPFAM" id="SSF103473">
    <property type="entry name" value="MFS general substrate transporter"/>
    <property type="match status" value="1"/>
</dbReference>
<feature type="transmembrane region" description="Helical" evidence="7">
    <location>
        <begin position="160"/>
        <end position="178"/>
    </location>
</feature>
<evidence type="ECO:0000259" key="8">
    <source>
        <dbReference type="PROSITE" id="PS50850"/>
    </source>
</evidence>
<feature type="transmembrane region" description="Helical" evidence="7">
    <location>
        <begin position="366"/>
        <end position="387"/>
    </location>
</feature>
<evidence type="ECO:0000256" key="4">
    <source>
        <dbReference type="ARBA" id="ARBA00022692"/>
    </source>
</evidence>
<dbReference type="PANTHER" id="PTHR23514:SF3">
    <property type="entry name" value="BYPASS OF STOP CODON PROTEIN 6"/>
    <property type="match status" value="1"/>
</dbReference>
<comment type="caution">
    <text evidence="9">The sequence shown here is derived from an EMBL/GenBank/DDBJ whole genome shotgun (WGS) entry which is preliminary data.</text>
</comment>
<evidence type="ECO:0000256" key="2">
    <source>
        <dbReference type="ARBA" id="ARBA00008335"/>
    </source>
</evidence>
<evidence type="ECO:0000313" key="9">
    <source>
        <dbReference type="EMBL" id="MFD2871200.1"/>
    </source>
</evidence>
<dbReference type="InterPro" id="IPR020846">
    <property type="entry name" value="MFS_dom"/>
</dbReference>
<evidence type="ECO:0000256" key="3">
    <source>
        <dbReference type="ARBA" id="ARBA00022448"/>
    </source>
</evidence>
<feature type="transmembrane region" description="Helical" evidence="7">
    <location>
        <begin position="98"/>
        <end position="123"/>
    </location>
</feature>
<name>A0ABW5Y7F6_9SPHI</name>
<dbReference type="Proteomes" id="UP001597557">
    <property type="component" value="Unassembled WGS sequence"/>
</dbReference>
<feature type="transmembrane region" description="Helical" evidence="7">
    <location>
        <begin position="239"/>
        <end position="256"/>
    </location>
</feature>
<reference evidence="10" key="1">
    <citation type="journal article" date="2019" name="Int. J. Syst. Evol. Microbiol.">
        <title>The Global Catalogue of Microorganisms (GCM) 10K type strain sequencing project: providing services to taxonomists for standard genome sequencing and annotation.</title>
        <authorList>
            <consortium name="The Broad Institute Genomics Platform"/>
            <consortium name="The Broad Institute Genome Sequencing Center for Infectious Disease"/>
            <person name="Wu L."/>
            <person name="Ma J."/>
        </authorList>
    </citation>
    <scope>NUCLEOTIDE SEQUENCE [LARGE SCALE GENOMIC DNA]</scope>
    <source>
        <strain evidence="10">KCTC 22437</strain>
    </source>
</reference>
<keyword evidence="6 7" id="KW-0472">Membrane</keyword>
<dbReference type="InterPro" id="IPR036259">
    <property type="entry name" value="MFS_trans_sf"/>
</dbReference>
<evidence type="ECO:0000256" key="6">
    <source>
        <dbReference type="ARBA" id="ARBA00023136"/>
    </source>
</evidence>
<comment type="similarity">
    <text evidence="2">Belongs to the major facilitator superfamily.</text>
</comment>
<dbReference type="RefSeq" id="WP_377181649.1">
    <property type="nucleotide sequence ID" value="NZ_JBHUPD010000001.1"/>
</dbReference>
<dbReference type="PROSITE" id="PS50850">
    <property type="entry name" value="MFS"/>
    <property type="match status" value="1"/>
</dbReference>
<feature type="transmembrane region" description="Helical" evidence="7">
    <location>
        <begin position="51"/>
        <end position="69"/>
    </location>
</feature>
<dbReference type="EMBL" id="JBHUPD010000001">
    <property type="protein sequence ID" value="MFD2871200.1"/>
    <property type="molecule type" value="Genomic_DNA"/>
</dbReference>